<dbReference type="Gene3D" id="3.40.50.1820">
    <property type="entry name" value="alpha/beta hydrolase"/>
    <property type="match status" value="1"/>
</dbReference>
<proteinExistence type="inferred from homology"/>
<feature type="domain" description="Lipase" evidence="5">
    <location>
        <begin position="2"/>
        <end position="173"/>
    </location>
</feature>
<organism evidence="6">
    <name type="scientific">Oppiella nova</name>
    <dbReference type="NCBI Taxonomy" id="334625"/>
    <lineage>
        <taxon>Eukaryota</taxon>
        <taxon>Metazoa</taxon>
        <taxon>Ecdysozoa</taxon>
        <taxon>Arthropoda</taxon>
        <taxon>Chelicerata</taxon>
        <taxon>Arachnida</taxon>
        <taxon>Acari</taxon>
        <taxon>Acariformes</taxon>
        <taxon>Sarcoptiformes</taxon>
        <taxon>Oribatida</taxon>
        <taxon>Brachypylina</taxon>
        <taxon>Oppioidea</taxon>
        <taxon>Oppiidae</taxon>
        <taxon>Oppiella</taxon>
    </lineage>
</organism>
<dbReference type="GO" id="GO:0005615">
    <property type="term" value="C:extracellular space"/>
    <property type="evidence" value="ECO:0007669"/>
    <property type="project" value="TreeGrafter"/>
</dbReference>
<comment type="subcellular location">
    <subcellularLocation>
        <location evidence="1">Secreted</location>
    </subcellularLocation>
</comment>
<evidence type="ECO:0000313" key="7">
    <source>
        <dbReference type="Proteomes" id="UP000728032"/>
    </source>
</evidence>
<dbReference type="InterPro" id="IPR013818">
    <property type="entry name" value="Lipase"/>
</dbReference>
<dbReference type="PANTHER" id="PTHR11610:SF173">
    <property type="entry name" value="LIPASE DOMAIN-CONTAINING PROTEIN-RELATED"/>
    <property type="match status" value="1"/>
</dbReference>
<dbReference type="GO" id="GO:0016298">
    <property type="term" value="F:lipase activity"/>
    <property type="evidence" value="ECO:0007669"/>
    <property type="project" value="InterPro"/>
</dbReference>
<evidence type="ECO:0000256" key="4">
    <source>
        <dbReference type="RuleBase" id="RU004262"/>
    </source>
</evidence>
<reference evidence="6" key="1">
    <citation type="submission" date="2020-11" db="EMBL/GenBank/DDBJ databases">
        <authorList>
            <person name="Tran Van P."/>
        </authorList>
    </citation>
    <scope>NUCLEOTIDE SEQUENCE</scope>
</reference>
<keyword evidence="7" id="KW-1185">Reference proteome</keyword>
<dbReference type="GO" id="GO:0016042">
    <property type="term" value="P:lipid catabolic process"/>
    <property type="evidence" value="ECO:0007669"/>
    <property type="project" value="TreeGrafter"/>
</dbReference>
<evidence type="ECO:0000256" key="2">
    <source>
        <dbReference type="ARBA" id="ARBA00010701"/>
    </source>
</evidence>
<dbReference type="OrthoDB" id="6490759at2759"/>
<dbReference type="EMBL" id="OC934745">
    <property type="protein sequence ID" value="CAD7660324.1"/>
    <property type="molecule type" value="Genomic_DNA"/>
</dbReference>
<keyword evidence="3" id="KW-0964">Secreted</keyword>
<accession>A0A7R9MI98</accession>
<dbReference type="SUPFAM" id="SSF53474">
    <property type="entry name" value="alpha/beta-Hydrolases"/>
    <property type="match status" value="1"/>
</dbReference>
<name>A0A7R9MI98_9ACAR</name>
<dbReference type="AlphaFoldDB" id="A0A7R9MI98"/>
<dbReference type="InterPro" id="IPR000734">
    <property type="entry name" value="TAG_lipase"/>
</dbReference>
<dbReference type="Pfam" id="PF00151">
    <property type="entry name" value="Lipase"/>
    <property type="match status" value="1"/>
</dbReference>
<evidence type="ECO:0000256" key="3">
    <source>
        <dbReference type="ARBA" id="ARBA00022525"/>
    </source>
</evidence>
<evidence type="ECO:0000256" key="1">
    <source>
        <dbReference type="ARBA" id="ARBA00004613"/>
    </source>
</evidence>
<dbReference type="InterPro" id="IPR029058">
    <property type="entry name" value="AB_hydrolase_fold"/>
</dbReference>
<dbReference type="EMBL" id="CAJPVJ010019920">
    <property type="protein sequence ID" value="CAG2177462.1"/>
    <property type="molecule type" value="Genomic_DNA"/>
</dbReference>
<dbReference type="PANTHER" id="PTHR11610">
    <property type="entry name" value="LIPASE"/>
    <property type="match status" value="1"/>
</dbReference>
<dbReference type="Proteomes" id="UP000728032">
    <property type="component" value="Unassembled WGS sequence"/>
</dbReference>
<protein>
    <recommendedName>
        <fullName evidence="5">Lipase domain-containing protein</fullName>
    </recommendedName>
</protein>
<evidence type="ECO:0000259" key="5">
    <source>
        <dbReference type="Pfam" id="PF00151"/>
    </source>
</evidence>
<gene>
    <name evidence="6" type="ORF">ONB1V03_LOCUS16894</name>
</gene>
<evidence type="ECO:0000313" key="6">
    <source>
        <dbReference type="EMBL" id="CAD7660324.1"/>
    </source>
</evidence>
<sequence length="327" mass="36441">MGFCGKHFTNPKIAYISGLDPAGLGFLRNDSLTRLAPTDASLVVVTHTSGGLVKWGGDGLSIQLSGYLGNVDPLGHYDFWPNGGTGQSGCDNNVFTQIKNAFKPGDCNHQRVPVLLIADRSLRSPDSCQLIAYRCDSYENFYSGKCGDCGANGDKCRPLGFNLEYWMNETNTNPVKALQTFPNNYFMRTSDAHPFCLFHYQIVVYVNQNPGLNKLSVKVNANTTIKFEGPWLGFRSSYLYTQLYTSDKNLGQINKVDIEFGITFPQNMPSICWPIVCLMSEEDDTNSDDKDNGHHYHTSHECMSSVAILSSISITPLWSHDINRRLF</sequence>
<comment type="similarity">
    <text evidence="2 4">Belongs to the AB hydrolase superfamily. Lipase family.</text>
</comment>